<gene>
    <name evidence="10" type="primary">plsY</name>
    <name evidence="11" type="ORF">SAMN03080614_1002152</name>
</gene>
<dbReference type="SMART" id="SM01207">
    <property type="entry name" value="G3P_acyltransf"/>
    <property type="match status" value="1"/>
</dbReference>
<comment type="catalytic activity">
    <reaction evidence="10">
        <text>an acyl phosphate + sn-glycerol 3-phosphate = a 1-acyl-sn-glycero-3-phosphate + phosphate</text>
        <dbReference type="Rhea" id="RHEA:34075"/>
        <dbReference type="ChEBI" id="CHEBI:43474"/>
        <dbReference type="ChEBI" id="CHEBI:57597"/>
        <dbReference type="ChEBI" id="CHEBI:57970"/>
        <dbReference type="ChEBI" id="CHEBI:59918"/>
        <dbReference type="EC" id="2.3.1.275"/>
    </reaction>
</comment>
<keyword evidence="7 10" id="KW-0472">Membrane</keyword>
<feature type="transmembrane region" description="Helical" evidence="10">
    <location>
        <begin position="48"/>
        <end position="68"/>
    </location>
</feature>
<evidence type="ECO:0000256" key="4">
    <source>
        <dbReference type="ARBA" id="ARBA00022692"/>
    </source>
</evidence>
<dbReference type="UniPathway" id="UPA00085"/>
<dbReference type="HAMAP" id="MF_01043">
    <property type="entry name" value="PlsY"/>
    <property type="match status" value="1"/>
</dbReference>
<keyword evidence="3 10" id="KW-0808">Transferase</keyword>
<keyword evidence="8 10" id="KW-0594">Phospholipid biosynthesis</keyword>
<dbReference type="RefSeq" id="WP_242945681.1">
    <property type="nucleotide sequence ID" value="NZ_FOIF01000002.1"/>
</dbReference>
<keyword evidence="11" id="KW-0012">Acyltransferase</keyword>
<dbReference type="STRING" id="1120990.SAMN03080614_1002152"/>
<protein>
    <recommendedName>
        <fullName evidence="10">Glycerol-3-phosphate acyltransferase</fullName>
    </recommendedName>
    <alternativeName>
        <fullName evidence="10">Acyl-PO4 G3P acyltransferase</fullName>
    </alternativeName>
    <alternativeName>
        <fullName evidence="10">Acyl-phosphate--glycerol-3-phosphate acyltransferase</fullName>
    </alternativeName>
    <alternativeName>
        <fullName evidence="10">G3P acyltransferase</fullName>
        <shortName evidence="10">GPAT</shortName>
        <ecNumber evidence="10">2.3.1.275</ecNumber>
    </alternativeName>
    <alternativeName>
        <fullName evidence="10">Lysophosphatidic acid synthase</fullName>
        <shortName evidence="10">LPA synthase</shortName>
    </alternativeName>
</protein>
<dbReference type="GO" id="GO:0008654">
    <property type="term" value="P:phospholipid biosynthetic process"/>
    <property type="evidence" value="ECO:0007669"/>
    <property type="project" value="UniProtKB-UniRule"/>
</dbReference>
<evidence type="ECO:0000313" key="12">
    <source>
        <dbReference type="Proteomes" id="UP000243819"/>
    </source>
</evidence>
<dbReference type="GO" id="GO:0043772">
    <property type="term" value="F:acyl-phosphate glycerol-3-phosphate acyltransferase activity"/>
    <property type="evidence" value="ECO:0007669"/>
    <property type="project" value="UniProtKB-UniRule"/>
</dbReference>
<reference evidence="12" key="1">
    <citation type="submission" date="2016-10" db="EMBL/GenBank/DDBJ databases">
        <authorList>
            <person name="Varghese N."/>
            <person name="Submissions S."/>
        </authorList>
    </citation>
    <scope>NUCLEOTIDE SEQUENCE [LARGE SCALE GENOMIC DNA]</scope>
    <source>
        <strain evidence="12">DSM 13577</strain>
    </source>
</reference>
<dbReference type="AlphaFoldDB" id="A0A1H9YFJ4"/>
<evidence type="ECO:0000313" key="11">
    <source>
        <dbReference type="EMBL" id="SES67232.1"/>
    </source>
</evidence>
<feature type="transmembrane region" description="Helical" evidence="10">
    <location>
        <begin position="106"/>
        <end position="130"/>
    </location>
</feature>
<evidence type="ECO:0000256" key="9">
    <source>
        <dbReference type="ARBA" id="ARBA00023264"/>
    </source>
</evidence>
<feature type="transmembrane region" description="Helical" evidence="10">
    <location>
        <begin position="7"/>
        <end position="28"/>
    </location>
</feature>
<evidence type="ECO:0000256" key="6">
    <source>
        <dbReference type="ARBA" id="ARBA00023098"/>
    </source>
</evidence>
<comment type="similarity">
    <text evidence="10">Belongs to the PlsY family.</text>
</comment>
<sequence length="197" mass="21686">MIYFWLIVPYLLGSVSFSYIAGKIFGGIDIRTVGSGNAGATNVYRNLGLKPFLFASFFDILKGLLAVVLTKSLFPENEILTILSAVAVIIGHNWPIFFGFKGGKGIASTIGVVIGLHPLSALIVIATMALIVYITRYVSLGSLISTLLLPILFYIFMGDKLYYIIFALVLTIMAWYRHRSNIIRLLNGTESKLGQKK</sequence>
<evidence type="ECO:0000256" key="3">
    <source>
        <dbReference type="ARBA" id="ARBA00022679"/>
    </source>
</evidence>
<comment type="function">
    <text evidence="10">Catalyzes the transfer of an acyl group from acyl-phosphate (acyl-PO(4)) to glycerol-3-phosphate (G3P) to form lysophosphatidic acid (LPA). This enzyme utilizes acyl-phosphate as fatty acyl donor, but not acyl-CoA or acyl-ACP.</text>
</comment>
<dbReference type="NCBIfam" id="TIGR00023">
    <property type="entry name" value="glycerol-3-phosphate 1-O-acyltransferase PlsY"/>
    <property type="match status" value="1"/>
</dbReference>
<evidence type="ECO:0000256" key="8">
    <source>
        <dbReference type="ARBA" id="ARBA00023209"/>
    </source>
</evidence>
<comment type="pathway">
    <text evidence="10">Lipid metabolism; phospholipid metabolism.</text>
</comment>
<evidence type="ECO:0000256" key="10">
    <source>
        <dbReference type="HAMAP-Rule" id="MF_01043"/>
    </source>
</evidence>
<keyword evidence="9 10" id="KW-1208">Phospholipid metabolism</keyword>
<dbReference type="InterPro" id="IPR003811">
    <property type="entry name" value="G3P_acylTferase_PlsY"/>
</dbReference>
<evidence type="ECO:0000256" key="7">
    <source>
        <dbReference type="ARBA" id="ARBA00023136"/>
    </source>
</evidence>
<comment type="subcellular location">
    <subcellularLocation>
        <location evidence="10">Cell membrane</location>
        <topology evidence="10">Multi-pass membrane protein</topology>
    </subcellularLocation>
</comment>
<dbReference type="GO" id="GO:0005886">
    <property type="term" value="C:plasma membrane"/>
    <property type="evidence" value="ECO:0007669"/>
    <property type="project" value="UniProtKB-SubCell"/>
</dbReference>
<dbReference type="EC" id="2.3.1.275" evidence="10"/>
<name>A0A1H9YFJ4_9FIRM</name>
<keyword evidence="12" id="KW-1185">Reference proteome</keyword>
<dbReference type="EMBL" id="FOIF01000002">
    <property type="protein sequence ID" value="SES67232.1"/>
    <property type="molecule type" value="Genomic_DNA"/>
</dbReference>
<dbReference type="Proteomes" id="UP000243819">
    <property type="component" value="Unassembled WGS sequence"/>
</dbReference>
<proteinExistence type="inferred from homology"/>
<organism evidence="11 12">
    <name type="scientific">Anaerobranca gottschalkii DSM 13577</name>
    <dbReference type="NCBI Taxonomy" id="1120990"/>
    <lineage>
        <taxon>Bacteria</taxon>
        <taxon>Bacillati</taxon>
        <taxon>Bacillota</taxon>
        <taxon>Clostridia</taxon>
        <taxon>Eubacteriales</taxon>
        <taxon>Proteinivoracaceae</taxon>
        <taxon>Anaerobranca</taxon>
    </lineage>
</organism>
<comment type="subunit">
    <text evidence="10">Probably interacts with PlsX.</text>
</comment>
<dbReference type="PANTHER" id="PTHR30309:SF0">
    <property type="entry name" value="GLYCEROL-3-PHOSPHATE ACYLTRANSFERASE-RELATED"/>
    <property type="match status" value="1"/>
</dbReference>
<keyword evidence="4 10" id="KW-0812">Transmembrane</keyword>
<dbReference type="PANTHER" id="PTHR30309">
    <property type="entry name" value="INNER MEMBRANE PROTEIN YGIH"/>
    <property type="match status" value="1"/>
</dbReference>
<feature type="transmembrane region" description="Helical" evidence="10">
    <location>
        <begin position="161"/>
        <end position="176"/>
    </location>
</feature>
<keyword evidence="1 10" id="KW-1003">Cell membrane</keyword>
<evidence type="ECO:0000256" key="1">
    <source>
        <dbReference type="ARBA" id="ARBA00022475"/>
    </source>
</evidence>
<keyword evidence="6 10" id="KW-0443">Lipid metabolism</keyword>
<dbReference type="Pfam" id="PF02660">
    <property type="entry name" value="G3P_acyltransf"/>
    <property type="match status" value="1"/>
</dbReference>
<feature type="transmembrane region" description="Helical" evidence="10">
    <location>
        <begin position="80"/>
        <end position="100"/>
    </location>
</feature>
<evidence type="ECO:0000256" key="2">
    <source>
        <dbReference type="ARBA" id="ARBA00022516"/>
    </source>
</evidence>
<keyword evidence="5 10" id="KW-1133">Transmembrane helix</keyword>
<accession>A0A1H9YFJ4</accession>
<keyword evidence="2 10" id="KW-0444">Lipid biosynthesis</keyword>
<evidence type="ECO:0000256" key="5">
    <source>
        <dbReference type="ARBA" id="ARBA00022989"/>
    </source>
</evidence>